<dbReference type="EMBL" id="CYYM01000004">
    <property type="protein sequence ID" value="CUN85492.1"/>
    <property type="molecule type" value="Genomic_DNA"/>
</dbReference>
<reference evidence="2 3" key="1">
    <citation type="submission" date="2015-09" db="EMBL/GenBank/DDBJ databases">
        <authorList>
            <consortium name="Pathogen Informatics"/>
        </authorList>
    </citation>
    <scope>NUCLEOTIDE SEQUENCE [LARGE SCALE GENOMIC DNA]</scope>
    <source>
        <strain evidence="2 3">2789STDY5608851</strain>
    </source>
</reference>
<dbReference type="Gene3D" id="1.10.260.40">
    <property type="entry name" value="lambda repressor-like DNA-binding domains"/>
    <property type="match status" value="1"/>
</dbReference>
<feature type="domain" description="HTH cro/C1-type" evidence="1">
    <location>
        <begin position="6"/>
        <end position="61"/>
    </location>
</feature>
<dbReference type="InterPro" id="IPR011335">
    <property type="entry name" value="Restrct_endonuc-II-like"/>
</dbReference>
<gene>
    <name evidence="2" type="ORF">ERS852408_01033</name>
</gene>
<dbReference type="PANTHER" id="PTHR36558">
    <property type="entry name" value="GLR1098 PROTEIN"/>
    <property type="match status" value="1"/>
</dbReference>
<evidence type="ECO:0000313" key="2">
    <source>
        <dbReference type="EMBL" id="CUN85492.1"/>
    </source>
</evidence>
<dbReference type="SUPFAM" id="SSF47413">
    <property type="entry name" value="lambda repressor-like DNA-binding domains"/>
    <property type="match status" value="1"/>
</dbReference>
<dbReference type="Gene3D" id="3.90.1570.10">
    <property type="entry name" value="tt1808, chain A"/>
    <property type="match status" value="1"/>
</dbReference>
<protein>
    <submittedName>
        <fullName evidence="2">Uncharacterized protein conserved in cyanobacteria</fullName>
    </submittedName>
</protein>
<dbReference type="PROSITE" id="PS50943">
    <property type="entry name" value="HTH_CROC1"/>
    <property type="match status" value="1"/>
</dbReference>
<dbReference type="SUPFAM" id="SSF52980">
    <property type="entry name" value="Restriction endonuclease-like"/>
    <property type="match status" value="1"/>
</dbReference>
<evidence type="ECO:0000259" key="1">
    <source>
        <dbReference type="PROSITE" id="PS50943"/>
    </source>
</evidence>
<dbReference type="Proteomes" id="UP000095380">
    <property type="component" value="Unassembled WGS sequence"/>
</dbReference>
<dbReference type="PANTHER" id="PTHR36558:SF1">
    <property type="entry name" value="RESTRICTION ENDONUCLEASE DOMAIN-CONTAINING PROTEIN-RELATED"/>
    <property type="match status" value="1"/>
</dbReference>
<dbReference type="InterPro" id="IPR008538">
    <property type="entry name" value="Uma2"/>
</dbReference>
<dbReference type="Pfam" id="PF05685">
    <property type="entry name" value="Uma2"/>
    <property type="match status" value="1"/>
</dbReference>
<proteinExistence type="predicted"/>
<dbReference type="AlphaFoldDB" id="A0A174AA22"/>
<accession>A0A174AA22</accession>
<sequence length="307" mass="35303">MTVEEMKKKKTELGFSCEQISDRSGVPLGTVQKIFSGITKRPRYDTICQLGKAFPIEHIIFTDNHGRDYKASGNIGSPEDMKGSVSNPYPGMMKESVSAYRIYGDGTDHEGDIWKSFRGKKQGEYTLKEYEAIPDEYRVELIDGVIYDLNMPTTIHQQLAFEISIKLREYIRQNKGLCMVLPSPVSVQLDEDDRTMIQPDVVICCDREKILQSHVYGAPDMVIEILSPSTRKKDMGLKLKKYITARVREYWMVDPDKKKVVVYDLEHNELPAIYGFEDQVPVNIFAGKCQIDFSEIYSYIEFLFEKE</sequence>
<dbReference type="InterPro" id="IPR001387">
    <property type="entry name" value="Cro/C1-type_HTH"/>
</dbReference>
<organism evidence="2 3">
    <name type="scientific">Dorea longicatena</name>
    <dbReference type="NCBI Taxonomy" id="88431"/>
    <lineage>
        <taxon>Bacteria</taxon>
        <taxon>Bacillati</taxon>
        <taxon>Bacillota</taxon>
        <taxon>Clostridia</taxon>
        <taxon>Lachnospirales</taxon>
        <taxon>Lachnospiraceae</taxon>
        <taxon>Dorea</taxon>
    </lineage>
</organism>
<dbReference type="InterPro" id="IPR012296">
    <property type="entry name" value="Nuclease_put_TT1808"/>
</dbReference>
<dbReference type="InterPro" id="IPR010982">
    <property type="entry name" value="Lambda_DNA-bd_dom_sf"/>
</dbReference>
<name>A0A174AA22_9FIRM</name>
<dbReference type="RefSeq" id="WP_055194208.1">
    <property type="nucleotide sequence ID" value="NZ_CYYM01000004.1"/>
</dbReference>
<evidence type="ECO:0000313" key="3">
    <source>
        <dbReference type="Proteomes" id="UP000095380"/>
    </source>
</evidence>
<dbReference type="CDD" id="cd06260">
    <property type="entry name" value="DUF820-like"/>
    <property type="match status" value="1"/>
</dbReference>
<dbReference type="GO" id="GO:0003677">
    <property type="term" value="F:DNA binding"/>
    <property type="evidence" value="ECO:0007669"/>
    <property type="project" value="InterPro"/>
</dbReference>